<dbReference type="SUPFAM" id="SSF48264">
    <property type="entry name" value="Cytochrome P450"/>
    <property type="match status" value="1"/>
</dbReference>
<comment type="similarity">
    <text evidence="4 15">Belongs to the cytochrome P450 family.</text>
</comment>
<dbReference type="InterPro" id="IPR002401">
    <property type="entry name" value="Cyt_P450_E_grp-I"/>
</dbReference>
<proteinExistence type="inferred from homology"/>
<dbReference type="InterPro" id="IPR036396">
    <property type="entry name" value="Cyt_P450_sf"/>
</dbReference>
<evidence type="ECO:0000256" key="1">
    <source>
        <dbReference type="ARBA" id="ARBA00001971"/>
    </source>
</evidence>
<organism evidence="17 18">
    <name type="scientific">Mycena pura</name>
    <dbReference type="NCBI Taxonomy" id="153505"/>
    <lineage>
        <taxon>Eukaryota</taxon>
        <taxon>Fungi</taxon>
        <taxon>Dikarya</taxon>
        <taxon>Basidiomycota</taxon>
        <taxon>Agaricomycotina</taxon>
        <taxon>Agaricomycetes</taxon>
        <taxon>Agaricomycetidae</taxon>
        <taxon>Agaricales</taxon>
        <taxon>Marasmiineae</taxon>
        <taxon>Mycenaceae</taxon>
        <taxon>Mycena</taxon>
    </lineage>
</organism>
<dbReference type="EMBL" id="JARJCW010000009">
    <property type="protein sequence ID" value="KAJ7220685.1"/>
    <property type="molecule type" value="Genomic_DNA"/>
</dbReference>
<comment type="caution">
    <text evidence="17">The sequence shown here is derived from an EMBL/GenBank/DDBJ whole genome shotgun (WGS) entry which is preliminary data.</text>
</comment>
<reference evidence="17" key="1">
    <citation type="submission" date="2023-03" db="EMBL/GenBank/DDBJ databases">
        <title>Massive genome expansion in bonnet fungi (Mycena s.s.) driven by repeated elements and novel gene families across ecological guilds.</title>
        <authorList>
            <consortium name="Lawrence Berkeley National Laboratory"/>
            <person name="Harder C.B."/>
            <person name="Miyauchi S."/>
            <person name="Viragh M."/>
            <person name="Kuo A."/>
            <person name="Thoen E."/>
            <person name="Andreopoulos B."/>
            <person name="Lu D."/>
            <person name="Skrede I."/>
            <person name="Drula E."/>
            <person name="Henrissat B."/>
            <person name="Morin E."/>
            <person name="Kohler A."/>
            <person name="Barry K."/>
            <person name="LaButti K."/>
            <person name="Morin E."/>
            <person name="Salamov A."/>
            <person name="Lipzen A."/>
            <person name="Mereny Z."/>
            <person name="Hegedus B."/>
            <person name="Baldrian P."/>
            <person name="Stursova M."/>
            <person name="Weitz H."/>
            <person name="Taylor A."/>
            <person name="Grigoriev I.V."/>
            <person name="Nagy L.G."/>
            <person name="Martin F."/>
            <person name="Kauserud H."/>
        </authorList>
    </citation>
    <scope>NUCLEOTIDE SEQUENCE</scope>
    <source>
        <strain evidence="17">9144</strain>
    </source>
</reference>
<dbReference type="Pfam" id="PF00067">
    <property type="entry name" value="p450"/>
    <property type="match status" value="1"/>
</dbReference>
<dbReference type="PRINTS" id="PR00463">
    <property type="entry name" value="EP450I"/>
</dbReference>
<evidence type="ECO:0000256" key="6">
    <source>
        <dbReference type="ARBA" id="ARBA00022692"/>
    </source>
</evidence>
<evidence type="ECO:0000313" key="18">
    <source>
        <dbReference type="Proteomes" id="UP001219525"/>
    </source>
</evidence>
<feature type="binding site" description="axial binding residue" evidence="14">
    <location>
        <position position="451"/>
    </location>
    <ligand>
        <name>heme</name>
        <dbReference type="ChEBI" id="CHEBI:30413"/>
    </ligand>
    <ligandPart>
        <name>Fe</name>
        <dbReference type="ChEBI" id="CHEBI:18248"/>
    </ligandPart>
</feature>
<evidence type="ECO:0000256" key="15">
    <source>
        <dbReference type="RuleBase" id="RU000461"/>
    </source>
</evidence>
<dbReference type="GO" id="GO:0016020">
    <property type="term" value="C:membrane"/>
    <property type="evidence" value="ECO:0007669"/>
    <property type="project" value="UniProtKB-SubCell"/>
</dbReference>
<keyword evidence="6 16" id="KW-0812">Transmembrane</keyword>
<dbReference type="InterPro" id="IPR017972">
    <property type="entry name" value="Cyt_P450_CS"/>
</dbReference>
<sequence length="521" mass="59655">MLQSVSEFSDSKTFFALVALFIFFLCLRRFLVRRNLVDKDGHPIPPGPLFRYPYLGQYCELDFDRWARRFGSLVSVWMGDQLCVIISDPRAAQDLLVENGAIFSSRKNYFIKNELILHNRAMTASPYSQLWRHHRKIAMRYLSEKAVPNYVDFFASEAISLLRSLHRESASCTRPVNPALSAVRFTLNNMLRISFGKRTSSIDDPLLHTIQKLVMEFDDITGPVSNAVDFIKPLQYLPTHTRTRGLNLNSDMNHVYGDMIGEMQRRLDSKEDVPDCLVKMLLETKDEEGMSSEDILMLAIAFAFGGVHSIAGIIQWFLAFMATHPAVAAAAQAEIDRVVGQERLPNNDDEKHLPYVRAIIKEVQRIHSPFWVPTPHYSTADFVYNGMYIPKDTVMILNCWTIHHNEDRYPDAFTFNPDRYLGDDLSSIVSSKLRDPMKRDHWAFGAGRRICPGFAIAERELWISISSLLWAYNFEVVPEEPICLDEYEGSSGRTPLPFRMKLTPRHDAAGRLVMEDNSMAI</sequence>
<accession>A0AAD6VRM8</accession>
<evidence type="ECO:0000256" key="8">
    <source>
        <dbReference type="ARBA" id="ARBA00022989"/>
    </source>
</evidence>
<evidence type="ECO:0000256" key="3">
    <source>
        <dbReference type="ARBA" id="ARBA00005179"/>
    </source>
</evidence>
<keyword evidence="7 14" id="KW-0479">Metal-binding</keyword>
<name>A0AAD6VRM8_9AGAR</name>
<keyword evidence="5 14" id="KW-0349">Heme</keyword>
<protein>
    <submittedName>
        <fullName evidence="17">Cytochrome P450</fullName>
    </submittedName>
</protein>
<dbReference type="GO" id="GO:0005506">
    <property type="term" value="F:iron ion binding"/>
    <property type="evidence" value="ECO:0007669"/>
    <property type="project" value="InterPro"/>
</dbReference>
<gene>
    <name evidence="17" type="ORF">GGX14DRAFT_202894</name>
</gene>
<keyword evidence="10 14" id="KW-0408">Iron</keyword>
<evidence type="ECO:0000313" key="17">
    <source>
        <dbReference type="EMBL" id="KAJ7220685.1"/>
    </source>
</evidence>
<keyword evidence="8 16" id="KW-1133">Transmembrane helix</keyword>
<evidence type="ECO:0000256" key="11">
    <source>
        <dbReference type="ARBA" id="ARBA00023033"/>
    </source>
</evidence>
<dbReference type="PANTHER" id="PTHR46300:SF2">
    <property type="entry name" value="CYTOCHROME P450 MONOOXYGENASE ALNH-RELATED"/>
    <property type="match status" value="1"/>
</dbReference>
<feature type="transmembrane region" description="Helical" evidence="16">
    <location>
        <begin position="295"/>
        <end position="318"/>
    </location>
</feature>
<dbReference type="PANTHER" id="PTHR46300">
    <property type="entry name" value="P450, PUTATIVE (EUROFUNG)-RELATED-RELATED"/>
    <property type="match status" value="1"/>
</dbReference>
<dbReference type="InterPro" id="IPR001128">
    <property type="entry name" value="Cyt_P450"/>
</dbReference>
<keyword evidence="18" id="KW-1185">Reference proteome</keyword>
<evidence type="ECO:0000256" key="14">
    <source>
        <dbReference type="PIRSR" id="PIRSR602401-1"/>
    </source>
</evidence>
<evidence type="ECO:0000256" key="12">
    <source>
        <dbReference type="ARBA" id="ARBA00023136"/>
    </source>
</evidence>
<dbReference type="GO" id="GO:0004497">
    <property type="term" value="F:monooxygenase activity"/>
    <property type="evidence" value="ECO:0007669"/>
    <property type="project" value="UniProtKB-KW"/>
</dbReference>
<dbReference type="Gene3D" id="1.10.630.10">
    <property type="entry name" value="Cytochrome P450"/>
    <property type="match status" value="1"/>
</dbReference>
<dbReference type="GO" id="GO:0020037">
    <property type="term" value="F:heme binding"/>
    <property type="evidence" value="ECO:0007669"/>
    <property type="project" value="InterPro"/>
</dbReference>
<keyword evidence="12 16" id="KW-0472">Membrane</keyword>
<keyword evidence="11 15" id="KW-0503">Monooxygenase</keyword>
<evidence type="ECO:0000256" key="10">
    <source>
        <dbReference type="ARBA" id="ARBA00023004"/>
    </source>
</evidence>
<dbReference type="Proteomes" id="UP001219525">
    <property type="component" value="Unassembled WGS sequence"/>
</dbReference>
<dbReference type="InterPro" id="IPR050364">
    <property type="entry name" value="Cytochrome_P450_fung"/>
</dbReference>
<dbReference type="AlphaFoldDB" id="A0AAD6VRM8"/>
<evidence type="ECO:0000256" key="16">
    <source>
        <dbReference type="SAM" id="Phobius"/>
    </source>
</evidence>
<comment type="cofactor">
    <cofactor evidence="1 14">
        <name>heme</name>
        <dbReference type="ChEBI" id="CHEBI:30413"/>
    </cofactor>
</comment>
<comment type="pathway">
    <text evidence="3">Secondary metabolite biosynthesis.</text>
</comment>
<evidence type="ECO:0000256" key="13">
    <source>
        <dbReference type="ARBA" id="ARBA00023180"/>
    </source>
</evidence>
<comment type="subcellular location">
    <subcellularLocation>
        <location evidence="2">Membrane</location>
        <topology evidence="2">Single-pass membrane protein</topology>
    </subcellularLocation>
</comment>
<feature type="transmembrane region" description="Helical" evidence="16">
    <location>
        <begin position="12"/>
        <end position="31"/>
    </location>
</feature>
<evidence type="ECO:0000256" key="5">
    <source>
        <dbReference type="ARBA" id="ARBA00022617"/>
    </source>
</evidence>
<keyword evidence="13" id="KW-0325">Glycoprotein</keyword>
<evidence type="ECO:0000256" key="9">
    <source>
        <dbReference type="ARBA" id="ARBA00023002"/>
    </source>
</evidence>
<dbReference type="GO" id="GO:0016705">
    <property type="term" value="F:oxidoreductase activity, acting on paired donors, with incorporation or reduction of molecular oxygen"/>
    <property type="evidence" value="ECO:0007669"/>
    <property type="project" value="InterPro"/>
</dbReference>
<evidence type="ECO:0000256" key="4">
    <source>
        <dbReference type="ARBA" id="ARBA00010617"/>
    </source>
</evidence>
<evidence type="ECO:0000256" key="7">
    <source>
        <dbReference type="ARBA" id="ARBA00022723"/>
    </source>
</evidence>
<keyword evidence="9 15" id="KW-0560">Oxidoreductase</keyword>
<dbReference type="PRINTS" id="PR00385">
    <property type="entry name" value="P450"/>
</dbReference>
<dbReference type="PROSITE" id="PS00086">
    <property type="entry name" value="CYTOCHROME_P450"/>
    <property type="match status" value="1"/>
</dbReference>
<evidence type="ECO:0000256" key="2">
    <source>
        <dbReference type="ARBA" id="ARBA00004167"/>
    </source>
</evidence>